<gene>
    <name evidence="1" type="primary">WBGene00091561</name>
</gene>
<proteinExistence type="predicted"/>
<reference evidence="2" key="1">
    <citation type="journal article" date="2008" name="Nat. Genet.">
        <title>The Pristionchus pacificus genome provides a unique perspective on nematode lifestyle and parasitism.</title>
        <authorList>
            <person name="Dieterich C."/>
            <person name="Clifton S.W."/>
            <person name="Schuster L.N."/>
            <person name="Chinwalla A."/>
            <person name="Delehaunty K."/>
            <person name="Dinkelacker I."/>
            <person name="Fulton L."/>
            <person name="Fulton R."/>
            <person name="Godfrey J."/>
            <person name="Minx P."/>
            <person name="Mitreva M."/>
            <person name="Roeseler W."/>
            <person name="Tian H."/>
            <person name="Witte H."/>
            <person name="Yang S.P."/>
            <person name="Wilson R.K."/>
            <person name="Sommer R.J."/>
        </authorList>
    </citation>
    <scope>NUCLEOTIDE SEQUENCE [LARGE SCALE GENOMIC DNA]</scope>
    <source>
        <strain evidence="2">PS312</strain>
    </source>
</reference>
<reference evidence="1" key="2">
    <citation type="submission" date="2022-06" db="UniProtKB">
        <authorList>
            <consortium name="EnsemblMetazoa"/>
        </authorList>
    </citation>
    <scope>IDENTIFICATION</scope>
    <source>
        <strain evidence="1">PS312</strain>
    </source>
</reference>
<dbReference type="AlphaFoldDB" id="A0A2A6B7I6"/>
<name>A0A2A6B7I6_PRIPA</name>
<evidence type="ECO:0000313" key="2">
    <source>
        <dbReference type="Proteomes" id="UP000005239"/>
    </source>
</evidence>
<sequence length="188" mass="21410">MREANLEVDDFFRAFRPTFALCFKLRFVSGKLDDIAVGRSARPLHCVYARPTNILVASSRTKDAYRRFTNHRFVLPEPSPNSTIRQFRVCVGTFEAAIRTTQLMCVYLHPILSPFLEPEVAADVETDAGMELITTQPVAIGTLQRPTAVTLIENGRQFFRIRIPSHEIDRSVWNGFQVLPFDGSDEYL</sequence>
<keyword evidence="2" id="KW-1185">Reference proteome</keyword>
<evidence type="ECO:0000313" key="1">
    <source>
        <dbReference type="EnsemblMetazoa" id="PPA02007.1"/>
    </source>
</evidence>
<organism evidence="1 2">
    <name type="scientific">Pristionchus pacificus</name>
    <name type="common">Parasitic nematode worm</name>
    <dbReference type="NCBI Taxonomy" id="54126"/>
    <lineage>
        <taxon>Eukaryota</taxon>
        <taxon>Metazoa</taxon>
        <taxon>Ecdysozoa</taxon>
        <taxon>Nematoda</taxon>
        <taxon>Chromadorea</taxon>
        <taxon>Rhabditida</taxon>
        <taxon>Rhabditina</taxon>
        <taxon>Diplogasteromorpha</taxon>
        <taxon>Diplogasteroidea</taxon>
        <taxon>Neodiplogasteridae</taxon>
        <taxon>Pristionchus</taxon>
    </lineage>
</organism>
<accession>A0A2A6B7I6</accession>
<accession>A0A8R1U3D9</accession>
<dbReference type="EnsemblMetazoa" id="PPA02007.1">
    <property type="protein sequence ID" value="PPA02007.1"/>
    <property type="gene ID" value="WBGene00091561"/>
</dbReference>
<dbReference type="Proteomes" id="UP000005239">
    <property type="component" value="Unassembled WGS sequence"/>
</dbReference>
<protein>
    <submittedName>
        <fullName evidence="1">Uncharacterized protein</fullName>
    </submittedName>
</protein>